<feature type="transmembrane region" description="Helical" evidence="2">
    <location>
        <begin position="55"/>
        <end position="80"/>
    </location>
</feature>
<reference evidence="3 4" key="1">
    <citation type="submission" date="2021-03" db="EMBL/GenBank/DDBJ databases">
        <title>Sequencing the genomes of 1000 actinobacteria strains.</title>
        <authorList>
            <person name="Klenk H.-P."/>
        </authorList>
    </citation>
    <scope>NUCLEOTIDE SEQUENCE [LARGE SCALE GENOMIC DNA]</scope>
    <source>
        <strain evidence="3 4">DSM 15797</strain>
    </source>
</reference>
<evidence type="ECO:0000313" key="3">
    <source>
        <dbReference type="EMBL" id="MBP2385091.1"/>
    </source>
</evidence>
<keyword evidence="4" id="KW-1185">Reference proteome</keyword>
<accession>A0ABS4X9V8</accession>
<keyword evidence="2" id="KW-0812">Transmembrane</keyword>
<keyword evidence="2" id="KW-1133">Transmembrane helix</keyword>
<gene>
    <name evidence="3" type="ORF">JOF47_000602</name>
</gene>
<dbReference type="RefSeq" id="WP_209995857.1">
    <property type="nucleotide sequence ID" value="NZ_BAAAJY010000013.1"/>
</dbReference>
<evidence type="ECO:0008006" key="5">
    <source>
        <dbReference type="Google" id="ProtNLM"/>
    </source>
</evidence>
<evidence type="ECO:0000256" key="2">
    <source>
        <dbReference type="SAM" id="Phobius"/>
    </source>
</evidence>
<feature type="region of interest" description="Disordered" evidence="1">
    <location>
        <begin position="153"/>
        <end position="173"/>
    </location>
</feature>
<name>A0ABS4X9V8_9MICC</name>
<protein>
    <recommendedName>
        <fullName evidence="5">Phage holin family protein</fullName>
    </recommendedName>
</protein>
<organism evidence="3 4">
    <name type="scientific">Paeniglutamicibacter kerguelensis</name>
    <dbReference type="NCBI Taxonomy" id="254788"/>
    <lineage>
        <taxon>Bacteria</taxon>
        <taxon>Bacillati</taxon>
        <taxon>Actinomycetota</taxon>
        <taxon>Actinomycetes</taxon>
        <taxon>Micrococcales</taxon>
        <taxon>Micrococcaceae</taxon>
        <taxon>Paeniglutamicibacter</taxon>
    </lineage>
</organism>
<dbReference type="Proteomes" id="UP001296993">
    <property type="component" value="Unassembled WGS sequence"/>
</dbReference>
<proteinExistence type="predicted"/>
<feature type="transmembrane region" description="Helical" evidence="2">
    <location>
        <begin position="86"/>
        <end position="110"/>
    </location>
</feature>
<evidence type="ECO:0000313" key="4">
    <source>
        <dbReference type="Proteomes" id="UP001296993"/>
    </source>
</evidence>
<sequence>MSGTESTGTQQPYLSAPRTIKGQVGGLRHLIPSQLADEARIAANILKSKGINVGVGAGVGIAAVALLAFMVIALVVALILGLSTVMAPWLAALVVAAGFLVLALILAGFATWRVKSTMPLVPEEAIRGFRHDLGVIKDGSSFDVSTLDEPFFEKKTEPETAEAEPKTGEKKPKVEKLTHDELIIRTRERREQIAIHRDGLGQKLEVPIQVGEKISDATHAAGEGITKAAAQARHLANTATEKLNDGVEAATEKLVEFSGLEGENAKEALRERWQPLALMAGSIAMFFVFLRKLMRK</sequence>
<dbReference type="EMBL" id="JAGIOF010000001">
    <property type="protein sequence ID" value="MBP2385091.1"/>
    <property type="molecule type" value="Genomic_DNA"/>
</dbReference>
<feature type="transmembrane region" description="Helical" evidence="2">
    <location>
        <begin position="276"/>
        <end position="294"/>
    </location>
</feature>
<evidence type="ECO:0000256" key="1">
    <source>
        <dbReference type="SAM" id="MobiDB-lite"/>
    </source>
</evidence>
<dbReference type="Pfam" id="PF07332">
    <property type="entry name" value="Phage_holin_3_6"/>
    <property type="match status" value="1"/>
</dbReference>
<keyword evidence="2" id="KW-0472">Membrane</keyword>
<comment type="caution">
    <text evidence="3">The sequence shown here is derived from an EMBL/GenBank/DDBJ whole genome shotgun (WGS) entry which is preliminary data.</text>
</comment>
<dbReference type="InterPro" id="IPR009937">
    <property type="entry name" value="Phage_holin_3_6"/>
</dbReference>